<feature type="transmembrane region" description="Helical" evidence="5">
    <location>
        <begin position="46"/>
        <end position="65"/>
    </location>
</feature>
<feature type="transmembrane region" description="Helical" evidence="5">
    <location>
        <begin position="458"/>
        <end position="476"/>
    </location>
</feature>
<feature type="transmembrane region" description="Helical" evidence="5">
    <location>
        <begin position="176"/>
        <end position="198"/>
    </location>
</feature>
<dbReference type="PANTHER" id="PTHR48021:SF39">
    <property type="entry name" value="MAJOR FACILITATOR SUPERFAMILY (MFS) PROFILE DOMAIN-CONTAINING PROTEIN"/>
    <property type="match status" value="1"/>
</dbReference>
<dbReference type="EMBL" id="HBUF01222673">
    <property type="protein sequence ID" value="CAG6670121.1"/>
    <property type="molecule type" value="Transcribed_RNA"/>
</dbReference>
<keyword evidence="4 5" id="KW-0472">Membrane</keyword>
<evidence type="ECO:0000259" key="6">
    <source>
        <dbReference type="PROSITE" id="PS50850"/>
    </source>
</evidence>
<evidence type="ECO:0000313" key="7">
    <source>
        <dbReference type="EMBL" id="CAG6670121.1"/>
    </source>
</evidence>
<feature type="transmembrane region" description="Helical" evidence="5">
    <location>
        <begin position="392"/>
        <end position="413"/>
    </location>
</feature>
<comment type="subcellular location">
    <subcellularLocation>
        <location evidence="1">Membrane</location>
        <topology evidence="1">Multi-pass membrane protein</topology>
    </subcellularLocation>
</comment>
<dbReference type="Pfam" id="PF00083">
    <property type="entry name" value="Sugar_tr"/>
    <property type="match status" value="1"/>
</dbReference>
<dbReference type="PROSITE" id="PS50850">
    <property type="entry name" value="MFS"/>
    <property type="match status" value="1"/>
</dbReference>
<feature type="transmembrane region" description="Helical" evidence="5">
    <location>
        <begin position="362"/>
        <end position="386"/>
    </location>
</feature>
<feature type="transmembrane region" description="Helical" evidence="5">
    <location>
        <begin position="90"/>
        <end position="110"/>
    </location>
</feature>
<dbReference type="InterPro" id="IPR020846">
    <property type="entry name" value="MFS_dom"/>
</dbReference>
<dbReference type="InterPro" id="IPR005828">
    <property type="entry name" value="MFS_sugar_transport-like"/>
</dbReference>
<feature type="transmembrane region" description="Helical" evidence="5">
    <location>
        <begin position="425"/>
        <end position="446"/>
    </location>
</feature>
<accession>A0A8D8SN85</accession>
<dbReference type="GO" id="GO:0016020">
    <property type="term" value="C:membrane"/>
    <property type="evidence" value="ECO:0007669"/>
    <property type="project" value="UniProtKB-SubCell"/>
</dbReference>
<dbReference type="FunFam" id="1.20.1250.20:FF:000249">
    <property type="entry name" value="facilitated trehalose transporter Tret1"/>
    <property type="match status" value="1"/>
</dbReference>
<sequence length="514" mass="57731">MDDTQKSANGIVRKDLANEETTPVTTVRYGGRSACSQIMVAVAQNFLIVALGMTFGMPTVILGVLDHKVASNQTKLETPDLILNDEESSWLGSILFLFHPVGAIISGYLLEIVGRKKLMIVVCIPFYFGWILLYYATSVTMIMLGTITMSIGLGFCEAPIISYLGEVCEPRIRGALTLLTGASGNLGILVIFFINALVDWRTTTLISSVVPLLAMVMLIFLPESPIWLISKGRLAEAEQSLRWLRGWSKKDKVLIEFEQMTHLVKSKESKGSSEKSKCDKFNDELNYFKKPEVLRPFNMLMILFVITVIGALIPMRPFLVGIFQTFGVPMKPEWVLVLTGVLGITGSLVSSLTVNKMGKRPMALWSTAICFVFTLMLAICAMNLHWPGWIPLTIFCVTFWVSGYGMLILPWMLMSEIFPMQIRGVACGISASFSSIVSFIFTKLYVNIDNWVGLHGTLFIYAFITGIGFLYMYYYLPETEDRTLQEILDFFIENGDARKFKRPKRNKNETRELL</sequence>
<dbReference type="PANTHER" id="PTHR48021">
    <property type="match status" value="1"/>
</dbReference>
<feature type="transmembrane region" description="Helical" evidence="5">
    <location>
        <begin position="204"/>
        <end position="221"/>
    </location>
</feature>
<feature type="domain" description="Major facilitator superfamily (MFS) profile" evidence="6">
    <location>
        <begin position="38"/>
        <end position="480"/>
    </location>
</feature>
<keyword evidence="3 5" id="KW-1133">Transmembrane helix</keyword>
<dbReference type="InterPro" id="IPR050549">
    <property type="entry name" value="MFS_Trehalose_Transporter"/>
</dbReference>
<proteinExistence type="predicted"/>
<reference evidence="7" key="1">
    <citation type="submission" date="2021-05" db="EMBL/GenBank/DDBJ databases">
        <authorList>
            <person name="Alioto T."/>
            <person name="Alioto T."/>
            <person name="Gomez Garrido J."/>
        </authorList>
    </citation>
    <scope>NUCLEOTIDE SEQUENCE</scope>
</reference>
<dbReference type="SUPFAM" id="SSF103473">
    <property type="entry name" value="MFS general substrate transporter"/>
    <property type="match status" value="1"/>
</dbReference>
<evidence type="ECO:0000256" key="4">
    <source>
        <dbReference type="ARBA" id="ARBA00023136"/>
    </source>
</evidence>
<feature type="transmembrane region" description="Helical" evidence="5">
    <location>
        <begin position="297"/>
        <end position="314"/>
    </location>
</feature>
<feature type="transmembrane region" description="Helical" evidence="5">
    <location>
        <begin position="334"/>
        <end position="355"/>
    </location>
</feature>
<dbReference type="InterPro" id="IPR036259">
    <property type="entry name" value="MFS_trans_sf"/>
</dbReference>
<evidence type="ECO:0000256" key="3">
    <source>
        <dbReference type="ARBA" id="ARBA00022989"/>
    </source>
</evidence>
<feature type="transmembrane region" description="Helical" evidence="5">
    <location>
        <begin position="142"/>
        <end position="164"/>
    </location>
</feature>
<keyword evidence="2 5" id="KW-0812">Transmembrane</keyword>
<dbReference type="AlphaFoldDB" id="A0A8D8SN85"/>
<dbReference type="Gene3D" id="1.20.1250.20">
    <property type="entry name" value="MFS general substrate transporter like domains"/>
    <property type="match status" value="1"/>
</dbReference>
<evidence type="ECO:0000256" key="1">
    <source>
        <dbReference type="ARBA" id="ARBA00004141"/>
    </source>
</evidence>
<protein>
    <submittedName>
        <fullName evidence="7">Facilitated trehalose transporter Tret1</fullName>
    </submittedName>
</protein>
<evidence type="ECO:0000256" key="5">
    <source>
        <dbReference type="SAM" id="Phobius"/>
    </source>
</evidence>
<dbReference type="GO" id="GO:0022857">
    <property type="term" value="F:transmembrane transporter activity"/>
    <property type="evidence" value="ECO:0007669"/>
    <property type="project" value="InterPro"/>
</dbReference>
<organism evidence="7">
    <name type="scientific">Cacopsylla melanoneura</name>
    <dbReference type="NCBI Taxonomy" id="428564"/>
    <lineage>
        <taxon>Eukaryota</taxon>
        <taxon>Metazoa</taxon>
        <taxon>Ecdysozoa</taxon>
        <taxon>Arthropoda</taxon>
        <taxon>Hexapoda</taxon>
        <taxon>Insecta</taxon>
        <taxon>Pterygota</taxon>
        <taxon>Neoptera</taxon>
        <taxon>Paraneoptera</taxon>
        <taxon>Hemiptera</taxon>
        <taxon>Sternorrhyncha</taxon>
        <taxon>Psylloidea</taxon>
        <taxon>Psyllidae</taxon>
        <taxon>Psyllinae</taxon>
        <taxon>Cacopsylla</taxon>
    </lineage>
</organism>
<feature type="transmembrane region" description="Helical" evidence="5">
    <location>
        <begin position="117"/>
        <end position="136"/>
    </location>
</feature>
<name>A0A8D8SN85_9HEMI</name>
<evidence type="ECO:0000256" key="2">
    <source>
        <dbReference type="ARBA" id="ARBA00022692"/>
    </source>
</evidence>